<dbReference type="PANTHER" id="PTHR36019">
    <property type="entry name" value="PLANT/PROTEIN"/>
    <property type="match status" value="1"/>
</dbReference>
<evidence type="ECO:0000313" key="3">
    <source>
        <dbReference type="Proteomes" id="UP000289738"/>
    </source>
</evidence>
<dbReference type="Gramene" id="arahy.Tifrunner.gnm2.ann2.Ah01g085500.1">
    <property type="protein sequence ID" value="arahy.Tifrunner.gnm2.ann2.Ah01g085500.1-CDS-1"/>
    <property type="gene ID" value="arahy.Tifrunner.gnm2.ann2.Ah01g085500"/>
</dbReference>
<comment type="caution">
    <text evidence="2">The sequence shown here is derived from an EMBL/GenBank/DDBJ whole genome shotgun (WGS) entry which is preliminary data.</text>
</comment>
<keyword evidence="3" id="KW-1185">Reference proteome</keyword>
<name>A0A445EUS2_ARAHY</name>
<evidence type="ECO:0000313" key="2">
    <source>
        <dbReference type="EMBL" id="RYR79254.1"/>
    </source>
</evidence>
<sequence length="103" mass="11836">MSLSCLTCGQILQRVNSERDDYYLPENNASFRKPSRQVERTWSGNIAPPQKLGGAMAKIKAEHRRANSASDAGPRLVRSSGVRRDWNFEDLNDQQQEKRIRIY</sequence>
<dbReference type="STRING" id="3818.A0A445EUS2"/>
<dbReference type="PANTHER" id="PTHR36019:SF7">
    <property type="match status" value="1"/>
</dbReference>
<feature type="region of interest" description="Disordered" evidence="1">
    <location>
        <begin position="57"/>
        <end position="76"/>
    </location>
</feature>
<dbReference type="AlphaFoldDB" id="A0A445EUS2"/>
<dbReference type="Proteomes" id="UP000289738">
    <property type="component" value="Chromosome A01"/>
</dbReference>
<dbReference type="EMBL" id="SDMP01000001">
    <property type="protein sequence ID" value="RYR79254.1"/>
    <property type="molecule type" value="Genomic_DNA"/>
</dbReference>
<organism evidence="2 3">
    <name type="scientific">Arachis hypogaea</name>
    <name type="common">Peanut</name>
    <dbReference type="NCBI Taxonomy" id="3818"/>
    <lineage>
        <taxon>Eukaryota</taxon>
        <taxon>Viridiplantae</taxon>
        <taxon>Streptophyta</taxon>
        <taxon>Embryophyta</taxon>
        <taxon>Tracheophyta</taxon>
        <taxon>Spermatophyta</taxon>
        <taxon>Magnoliopsida</taxon>
        <taxon>eudicotyledons</taxon>
        <taxon>Gunneridae</taxon>
        <taxon>Pentapetalae</taxon>
        <taxon>rosids</taxon>
        <taxon>fabids</taxon>
        <taxon>Fabales</taxon>
        <taxon>Fabaceae</taxon>
        <taxon>Papilionoideae</taxon>
        <taxon>50 kb inversion clade</taxon>
        <taxon>dalbergioids sensu lato</taxon>
        <taxon>Dalbergieae</taxon>
        <taxon>Pterocarpus clade</taxon>
        <taxon>Arachis</taxon>
    </lineage>
</organism>
<reference evidence="2 3" key="1">
    <citation type="submission" date="2019-01" db="EMBL/GenBank/DDBJ databases">
        <title>Sequencing of cultivated peanut Arachis hypogaea provides insights into genome evolution and oil improvement.</title>
        <authorList>
            <person name="Chen X."/>
        </authorList>
    </citation>
    <scope>NUCLEOTIDE SEQUENCE [LARGE SCALE GENOMIC DNA]</scope>
    <source>
        <strain evidence="3">cv. Fuhuasheng</strain>
        <tissue evidence="2">Leaves</tissue>
    </source>
</reference>
<gene>
    <name evidence="2" type="ORF">Ahy_A01g004083</name>
</gene>
<dbReference type="OrthoDB" id="1847777at2759"/>
<protein>
    <submittedName>
        <fullName evidence="2">Uncharacterized protein</fullName>
    </submittedName>
</protein>
<evidence type="ECO:0000256" key="1">
    <source>
        <dbReference type="SAM" id="MobiDB-lite"/>
    </source>
</evidence>
<accession>A0A445EUS2</accession>
<proteinExistence type="predicted"/>